<name>A0AAD2CKG2_9STRA</name>
<protein>
    <submittedName>
        <fullName evidence="2">Uncharacterized protein</fullName>
    </submittedName>
</protein>
<proteinExistence type="predicted"/>
<feature type="chain" id="PRO_5042032174" evidence="1">
    <location>
        <begin position="21"/>
        <end position="443"/>
    </location>
</feature>
<keyword evidence="3" id="KW-1185">Reference proteome</keyword>
<gene>
    <name evidence="2" type="ORF">CYCCA115_LOCUS4617</name>
</gene>
<dbReference type="EMBL" id="CAKOGP040000446">
    <property type="protein sequence ID" value="CAJ1935281.1"/>
    <property type="molecule type" value="Genomic_DNA"/>
</dbReference>
<comment type="caution">
    <text evidence="2">The sequence shown here is derived from an EMBL/GenBank/DDBJ whole genome shotgun (WGS) entry which is preliminary data.</text>
</comment>
<evidence type="ECO:0000256" key="1">
    <source>
        <dbReference type="SAM" id="SignalP"/>
    </source>
</evidence>
<accession>A0AAD2CKG2</accession>
<evidence type="ECO:0000313" key="2">
    <source>
        <dbReference type="EMBL" id="CAJ1935281.1"/>
    </source>
</evidence>
<evidence type="ECO:0000313" key="3">
    <source>
        <dbReference type="Proteomes" id="UP001295423"/>
    </source>
</evidence>
<organism evidence="2 3">
    <name type="scientific">Cylindrotheca closterium</name>
    <dbReference type="NCBI Taxonomy" id="2856"/>
    <lineage>
        <taxon>Eukaryota</taxon>
        <taxon>Sar</taxon>
        <taxon>Stramenopiles</taxon>
        <taxon>Ochrophyta</taxon>
        <taxon>Bacillariophyta</taxon>
        <taxon>Bacillariophyceae</taxon>
        <taxon>Bacillariophycidae</taxon>
        <taxon>Bacillariales</taxon>
        <taxon>Bacillariaceae</taxon>
        <taxon>Cylindrotheca</taxon>
    </lineage>
</organism>
<sequence length="443" mass="48875">MKFIITALLFITLPTRSVHSYGYMDTCGDQSKCLSVTVTGIQSECDSGSCEYEVCWRQMAGGVNGCMKWGDVEYLGDMNRYRDKTIHEGGCLNEENKDGHGYWDNECQDPTNVYSSGRGSYSIFKKVCQIVPPGHTAHLLIYDGDSCDVPYADEGVTDQITSGNVQVPVYCAPSTQDMDMTNPGGQTYFPNANDPEGGGTCSAKREGEECVWSLTVPSSCSFEETICAEDDNQNSDELCEGSDFDVLEYYENKNNGPPPKDAIHDITLNGDGTVSFRAMNPYGEEFHDVYAVYPKPGDYGNWNEACAKEQAASQCTNDVVLTAQCLHADQKFTLVTVFVAGYTDQASAAVNINANSEGNTIFPCCPMDNEPINQIQKDHVSAFTYLIHCGCEEEEDVDPDRRLLRVASGTREEMYASRDAINMAFHSGDLFFDDQLKELHGLN</sequence>
<reference evidence="2" key="1">
    <citation type="submission" date="2023-08" db="EMBL/GenBank/DDBJ databases">
        <authorList>
            <person name="Audoor S."/>
            <person name="Bilcke G."/>
        </authorList>
    </citation>
    <scope>NUCLEOTIDE SEQUENCE</scope>
</reference>
<keyword evidence="1" id="KW-0732">Signal</keyword>
<feature type="signal peptide" evidence="1">
    <location>
        <begin position="1"/>
        <end position="20"/>
    </location>
</feature>
<dbReference type="Proteomes" id="UP001295423">
    <property type="component" value="Unassembled WGS sequence"/>
</dbReference>
<dbReference type="AlphaFoldDB" id="A0AAD2CKG2"/>